<feature type="transmembrane region" description="Helical" evidence="1">
    <location>
        <begin position="355"/>
        <end position="372"/>
    </location>
</feature>
<keyword evidence="1" id="KW-1133">Transmembrane helix</keyword>
<organism evidence="3 4">
    <name type="scientific">Hymenobacter daecheongensis DSM 21074</name>
    <dbReference type="NCBI Taxonomy" id="1121955"/>
    <lineage>
        <taxon>Bacteria</taxon>
        <taxon>Pseudomonadati</taxon>
        <taxon>Bacteroidota</taxon>
        <taxon>Cytophagia</taxon>
        <taxon>Cytophagales</taxon>
        <taxon>Hymenobacteraceae</taxon>
        <taxon>Hymenobacter</taxon>
    </lineage>
</organism>
<feature type="domain" description="Putative zinc-ribbon" evidence="2">
    <location>
        <begin position="8"/>
        <end position="31"/>
    </location>
</feature>
<feature type="transmembrane region" description="Helical" evidence="1">
    <location>
        <begin position="384"/>
        <end position="411"/>
    </location>
</feature>
<sequence>MSKHRRKTAVCPNCGTSLASAANFCPTCGQENHDLKVPLGHLLYELIEGIFHFDAKFWTTARTLFTRPGQITHDFVAGRRARYVPPVRLYIFVSLIFFFLVTKLSDTKLTVDEANLTQQQQSEARFQRQLVAQGVPPAVAAQPRFTQFYKEFEQQLLDSLRAARRRPGSTAAAGAAELERQYARLLVLQTRADSLLLAQSNRQLLAVGLNYTGTPTAEKRPFTLVLPRGAFVAMRYANPARLDSTLRAHGQATSWYNRTLLRQTARIMSPLTRREGMREGVLEQSRELLHRVVKNASLMMFLLMPVVAGLLLLLYWRHSKFYYEHLIFSVHLHTIIFLVLSLVCALWLITGLGVAALLGALVLLGVYFWLALKTMYGQNIWRTTFKFGVFTLCYALSFALLSFLTGVWSFLTF</sequence>
<dbReference type="OrthoDB" id="7446256at2"/>
<feature type="transmembrane region" description="Helical" evidence="1">
    <location>
        <begin position="296"/>
        <end position="316"/>
    </location>
</feature>
<feature type="transmembrane region" description="Helical" evidence="1">
    <location>
        <begin position="87"/>
        <end position="105"/>
    </location>
</feature>
<accession>A0A1M6E6K1</accession>
<dbReference type="InterPro" id="IPR022134">
    <property type="entry name" value="DUF3667"/>
</dbReference>
<reference evidence="3 4" key="1">
    <citation type="submission" date="2016-11" db="EMBL/GenBank/DDBJ databases">
        <authorList>
            <person name="Jaros S."/>
            <person name="Januszkiewicz K."/>
            <person name="Wedrychowicz H."/>
        </authorList>
    </citation>
    <scope>NUCLEOTIDE SEQUENCE [LARGE SCALE GENOMIC DNA]</scope>
    <source>
        <strain evidence="3 4">DSM 21074</strain>
    </source>
</reference>
<protein>
    <recommendedName>
        <fullName evidence="2">Putative zinc-ribbon domain-containing protein</fullName>
    </recommendedName>
</protein>
<keyword evidence="1" id="KW-0812">Transmembrane</keyword>
<dbReference type="EMBL" id="FQYN01000003">
    <property type="protein sequence ID" value="SHI81126.1"/>
    <property type="molecule type" value="Genomic_DNA"/>
</dbReference>
<dbReference type="AlphaFoldDB" id="A0A1M6E6K1"/>
<dbReference type="Pfam" id="PF13248">
    <property type="entry name" value="Zn_ribbon_3"/>
    <property type="match status" value="1"/>
</dbReference>
<evidence type="ECO:0000256" key="1">
    <source>
        <dbReference type="SAM" id="Phobius"/>
    </source>
</evidence>
<dbReference type="Pfam" id="PF12412">
    <property type="entry name" value="DUF3667"/>
    <property type="match status" value="1"/>
</dbReference>
<evidence type="ECO:0000259" key="2">
    <source>
        <dbReference type="Pfam" id="PF13248"/>
    </source>
</evidence>
<keyword evidence="1" id="KW-0472">Membrane</keyword>
<dbReference type="InterPro" id="IPR059113">
    <property type="entry name" value="Znf_ribbon"/>
</dbReference>
<gene>
    <name evidence="3" type="ORF">SAMN02745146_1578</name>
</gene>
<evidence type="ECO:0000313" key="3">
    <source>
        <dbReference type="EMBL" id="SHI81126.1"/>
    </source>
</evidence>
<evidence type="ECO:0000313" key="4">
    <source>
        <dbReference type="Proteomes" id="UP000184418"/>
    </source>
</evidence>
<keyword evidence="4" id="KW-1185">Reference proteome</keyword>
<dbReference type="Proteomes" id="UP000184418">
    <property type="component" value="Unassembled WGS sequence"/>
</dbReference>
<dbReference type="RefSeq" id="WP_073107472.1">
    <property type="nucleotide sequence ID" value="NZ_FQYN01000003.1"/>
</dbReference>
<name>A0A1M6E6K1_9BACT</name>
<dbReference type="STRING" id="1121955.SAMN02745146_1578"/>
<feature type="transmembrane region" description="Helical" evidence="1">
    <location>
        <begin position="328"/>
        <end position="349"/>
    </location>
</feature>
<proteinExistence type="predicted"/>